<comment type="similarity">
    <text evidence="1 6">Belongs to the peptidase S1B family.</text>
</comment>
<dbReference type="InterPro" id="IPR018114">
    <property type="entry name" value="TRYPSIN_HIS"/>
</dbReference>
<keyword evidence="5 6" id="KW-0720">Serine protease</keyword>
<evidence type="ECO:0000256" key="3">
    <source>
        <dbReference type="ARBA" id="ARBA00022729"/>
    </source>
</evidence>
<dbReference type="Proteomes" id="UP001379533">
    <property type="component" value="Chromosome"/>
</dbReference>
<dbReference type="PANTHER" id="PTHR36234:SF5">
    <property type="entry name" value="LYSYL ENDOPEPTIDASE"/>
    <property type="match status" value="1"/>
</dbReference>
<dbReference type="RefSeq" id="WP_394845015.1">
    <property type="nucleotide sequence ID" value="NZ_CP089982.1"/>
</dbReference>
<dbReference type="PANTHER" id="PTHR36234">
    <property type="entry name" value="LYSYL ENDOPEPTIDASE"/>
    <property type="match status" value="1"/>
</dbReference>
<dbReference type="PROSITE" id="PS00134">
    <property type="entry name" value="TRYPSIN_HIS"/>
    <property type="match status" value="1"/>
</dbReference>
<dbReference type="EC" id="3.4.21.-" evidence="6"/>
<keyword evidence="2 6" id="KW-0645">Protease</keyword>
<keyword evidence="4 6" id="KW-0378">Hydrolase</keyword>
<dbReference type="EMBL" id="CP089982">
    <property type="protein sequence ID" value="WXA94409.1"/>
    <property type="molecule type" value="Genomic_DNA"/>
</dbReference>
<evidence type="ECO:0000256" key="5">
    <source>
        <dbReference type="ARBA" id="ARBA00022825"/>
    </source>
</evidence>
<evidence type="ECO:0000256" key="6">
    <source>
        <dbReference type="RuleBase" id="RU004296"/>
    </source>
</evidence>
<dbReference type="InterPro" id="IPR008353">
    <property type="entry name" value="Peptidase_S1B_tx"/>
</dbReference>
<evidence type="ECO:0000256" key="4">
    <source>
        <dbReference type="ARBA" id="ARBA00022801"/>
    </source>
</evidence>
<evidence type="ECO:0000313" key="7">
    <source>
        <dbReference type="EMBL" id="WXA94409.1"/>
    </source>
</evidence>
<evidence type="ECO:0000256" key="1">
    <source>
        <dbReference type="ARBA" id="ARBA00008764"/>
    </source>
</evidence>
<reference evidence="7 8" key="1">
    <citation type="submission" date="2021-12" db="EMBL/GenBank/DDBJ databases">
        <title>Discovery of the Pendulisporaceae a myxobacterial family with distinct sporulation behavior and unique specialized metabolism.</title>
        <authorList>
            <person name="Garcia R."/>
            <person name="Popoff A."/>
            <person name="Bader C.D."/>
            <person name="Loehr J."/>
            <person name="Walesch S."/>
            <person name="Walt C."/>
            <person name="Boldt J."/>
            <person name="Bunk B."/>
            <person name="Haeckl F.J.F.P.J."/>
            <person name="Gunesch A.P."/>
            <person name="Birkelbach J."/>
            <person name="Nuebel U."/>
            <person name="Pietschmann T."/>
            <person name="Bach T."/>
            <person name="Mueller R."/>
        </authorList>
    </citation>
    <scope>NUCLEOTIDE SEQUENCE [LARGE SCALE GENOMIC DNA]</scope>
    <source>
        <strain evidence="7 8">MSr12523</strain>
    </source>
</reference>
<proteinExistence type="inferred from homology"/>
<accession>A0ABZ2K6V8</accession>
<evidence type="ECO:0000256" key="2">
    <source>
        <dbReference type="ARBA" id="ARBA00022670"/>
    </source>
</evidence>
<name>A0ABZ2K6V8_9BACT</name>
<feature type="chain" id="PRO_5044957373" description="Serine protease" evidence="6">
    <location>
        <begin position="17"/>
        <end position="281"/>
    </location>
</feature>
<dbReference type="Pfam" id="PF13365">
    <property type="entry name" value="Trypsin_2"/>
    <property type="match status" value="1"/>
</dbReference>
<organism evidence="7 8">
    <name type="scientific">Pendulispora brunnea</name>
    <dbReference type="NCBI Taxonomy" id="2905690"/>
    <lineage>
        <taxon>Bacteria</taxon>
        <taxon>Pseudomonadati</taxon>
        <taxon>Myxococcota</taxon>
        <taxon>Myxococcia</taxon>
        <taxon>Myxococcales</taxon>
        <taxon>Sorangiineae</taxon>
        <taxon>Pendulisporaceae</taxon>
        <taxon>Pendulispora</taxon>
    </lineage>
</organism>
<dbReference type="InterPro" id="IPR043504">
    <property type="entry name" value="Peptidase_S1_PA_chymotrypsin"/>
</dbReference>
<dbReference type="InterPro" id="IPR008256">
    <property type="entry name" value="Peptidase_S1B"/>
</dbReference>
<feature type="signal peptide" evidence="6">
    <location>
        <begin position="1"/>
        <end position="16"/>
    </location>
</feature>
<dbReference type="PRINTS" id="PR00839">
    <property type="entry name" value="V8PROTEASE"/>
</dbReference>
<keyword evidence="8" id="KW-1185">Reference proteome</keyword>
<sequence length="281" mass="29090">MKIGMLFLASTVSVLAACAGADDATSEDVDSTGAEEQALRVADHPDFVRKMRDPEHYRVNRDLASTESICGVDDKQYVNSYNGALGVSQAFVAARKKPVGAMETSPTSGKYCTGTLIASNLFLTAGHCVDSSTVGDYVSFNYEYNAAKTATLPQSHYQITAIVEDALGGVDYAIVRLAGTPGSTWGTTSPLVADPAANALLAIIQHPSGDRKQVEAGHRLGLSGNYMTYGDIDTEPGSSGSGILNSAGRLVGVHTNGGCTSSGGSNSGVRMTKIAAVSAVL</sequence>
<protein>
    <recommendedName>
        <fullName evidence="6">Serine protease</fullName>
        <ecNumber evidence="6">3.4.21.-</ecNumber>
    </recommendedName>
</protein>
<keyword evidence="3 6" id="KW-0732">Signal</keyword>
<dbReference type="PRINTS" id="PR01774">
    <property type="entry name" value="EXFOLTOXIN"/>
</dbReference>
<gene>
    <name evidence="7" type="ORF">LZC95_49185</name>
</gene>
<dbReference type="Gene3D" id="2.40.10.10">
    <property type="entry name" value="Trypsin-like serine proteases"/>
    <property type="match status" value="2"/>
</dbReference>
<dbReference type="SUPFAM" id="SSF50494">
    <property type="entry name" value="Trypsin-like serine proteases"/>
    <property type="match status" value="1"/>
</dbReference>
<dbReference type="InterPro" id="IPR009003">
    <property type="entry name" value="Peptidase_S1_PA"/>
</dbReference>
<dbReference type="PROSITE" id="PS51257">
    <property type="entry name" value="PROKAR_LIPOPROTEIN"/>
    <property type="match status" value="1"/>
</dbReference>
<evidence type="ECO:0000313" key="8">
    <source>
        <dbReference type="Proteomes" id="UP001379533"/>
    </source>
</evidence>